<dbReference type="GO" id="GO:0005886">
    <property type="term" value="C:plasma membrane"/>
    <property type="evidence" value="ECO:0007669"/>
    <property type="project" value="UniProtKB-SubCell"/>
</dbReference>
<keyword evidence="2" id="KW-1003">Cell membrane</keyword>
<feature type="transmembrane region" description="Helical" evidence="6">
    <location>
        <begin position="184"/>
        <end position="207"/>
    </location>
</feature>
<comment type="subcellular location">
    <subcellularLocation>
        <location evidence="1">Cell membrane</location>
        <topology evidence="1">Multi-pass membrane protein</topology>
    </subcellularLocation>
</comment>
<evidence type="ECO:0000256" key="1">
    <source>
        <dbReference type="ARBA" id="ARBA00004651"/>
    </source>
</evidence>
<dbReference type="InterPro" id="IPR016174">
    <property type="entry name" value="Di-haem_cyt_TM"/>
</dbReference>
<evidence type="ECO:0000256" key="2">
    <source>
        <dbReference type="ARBA" id="ARBA00022475"/>
    </source>
</evidence>
<evidence type="ECO:0000313" key="8">
    <source>
        <dbReference type="EMBL" id="KHO64743.1"/>
    </source>
</evidence>
<name>A0A0B3BJX5_9PSED</name>
<proteinExistence type="predicted"/>
<dbReference type="PANTHER" id="PTHR30485">
    <property type="entry name" value="NI/FE-HYDROGENASE 1 B-TYPE CYTOCHROME SUBUNIT"/>
    <property type="match status" value="1"/>
</dbReference>
<accession>A0A0B3BJX5</accession>
<protein>
    <submittedName>
        <fullName evidence="8">Cytochrome B561</fullName>
    </submittedName>
</protein>
<comment type="caution">
    <text evidence="8">The sequence shown here is derived from an EMBL/GenBank/DDBJ whole genome shotgun (WGS) entry which is preliminary data.</text>
</comment>
<dbReference type="RefSeq" id="WP_039606681.1">
    <property type="nucleotide sequence ID" value="NZ_FMUP01000002.1"/>
</dbReference>
<evidence type="ECO:0000313" key="9">
    <source>
        <dbReference type="Proteomes" id="UP000030980"/>
    </source>
</evidence>
<gene>
    <name evidence="8" type="ORF">PT85_11190</name>
</gene>
<keyword evidence="9" id="KW-1185">Reference proteome</keyword>
<reference evidence="8 9" key="1">
    <citation type="submission" date="2014-11" db="EMBL/GenBank/DDBJ databases">
        <title>Genome sequence of Pseudomonas tuomuerensis JCM 14085.</title>
        <authorList>
            <person name="Shin S.-K."/>
            <person name="Yi H."/>
        </authorList>
    </citation>
    <scope>NUCLEOTIDE SEQUENCE [LARGE SCALE GENOMIC DNA]</scope>
    <source>
        <strain evidence="8 9">JCM 14085</strain>
    </source>
</reference>
<dbReference type="STRING" id="706570.PT85_11190"/>
<dbReference type="GO" id="GO:0009055">
    <property type="term" value="F:electron transfer activity"/>
    <property type="evidence" value="ECO:0007669"/>
    <property type="project" value="InterPro"/>
</dbReference>
<dbReference type="Proteomes" id="UP000030980">
    <property type="component" value="Unassembled WGS sequence"/>
</dbReference>
<dbReference type="InterPro" id="IPR011577">
    <property type="entry name" value="Cyt_b561_bac/Ni-Hgenase"/>
</dbReference>
<dbReference type="SUPFAM" id="SSF81342">
    <property type="entry name" value="Transmembrane di-heme cytochromes"/>
    <property type="match status" value="1"/>
</dbReference>
<evidence type="ECO:0000256" key="6">
    <source>
        <dbReference type="SAM" id="Phobius"/>
    </source>
</evidence>
<dbReference type="EMBL" id="JTAK01000004">
    <property type="protein sequence ID" value="KHO64743.1"/>
    <property type="molecule type" value="Genomic_DNA"/>
</dbReference>
<feature type="transmembrane region" description="Helical" evidence="6">
    <location>
        <begin position="12"/>
        <end position="30"/>
    </location>
</feature>
<dbReference type="InterPro" id="IPR051542">
    <property type="entry name" value="Hydrogenase_cytochrome"/>
</dbReference>
<evidence type="ECO:0000256" key="4">
    <source>
        <dbReference type="ARBA" id="ARBA00022989"/>
    </source>
</evidence>
<evidence type="ECO:0000256" key="3">
    <source>
        <dbReference type="ARBA" id="ARBA00022692"/>
    </source>
</evidence>
<sequence>MTQRVWDLPLRLFHWLLVLSVAGAIATGLAGGNWMSWHADLGMLVAGLLVFRLLWGLLGSTYARWSAIVSAPLAMGRYLRGEWREPGHNPLGALSVLALIAVLIAQTATGLLAYDDIALRGPLARLVDTETSLWLTDIHRQLKNLLMLLVGLHILAILAYQLRGKKLVQAMLHGRDTEMAPEQAARGGSLVAFLFALLISLAAVWALQQAPQWLEPPKPATPPPALSW</sequence>
<keyword evidence="5 6" id="KW-0472">Membrane</keyword>
<feature type="domain" description="Cytochrome b561 bacterial/Ni-hydrogenase" evidence="7">
    <location>
        <begin position="5"/>
        <end position="174"/>
    </location>
</feature>
<feature type="transmembrane region" description="Helical" evidence="6">
    <location>
        <begin position="91"/>
        <end position="114"/>
    </location>
</feature>
<dbReference type="AlphaFoldDB" id="A0A0B3BJX5"/>
<dbReference type="PANTHER" id="PTHR30485:SF2">
    <property type="entry name" value="BLL0597 PROTEIN"/>
    <property type="match status" value="1"/>
</dbReference>
<evidence type="ECO:0000259" key="7">
    <source>
        <dbReference type="Pfam" id="PF01292"/>
    </source>
</evidence>
<feature type="transmembrane region" description="Helical" evidence="6">
    <location>
        <begin position="145"/>
        <end position="163"/>
    </location>
</feature>
<dbReference type="Pfam" id="PF01292">
    <property type="entry name" value="Ni_hydr_CYTB"/>
    <property type="match status" value="1"/>
</dbReference>
<dbReference type="GO" id="GO:0020037">
    <property type="term" value="F:heme binding"/>
    <property type="evidence" value="ECO:0007669"/>
    <property type="project" value="TreeGrafter"/>
</dbReference>
<keyword evidence="4 6" id="KW-1133">Transmembrane helix</keyword>
<keyword evidence="3 6" id="KW-0812">Transmembrane</keyword>
<evidence type="ECO:0000256" key="5">
    <source>
        <dbReference type="ARBA" id="ARBA00023136"/>
    </source>
</evidence>
<organism evidence="8 9">
    <name type="scientific">Pseudomonas flexibilis</name>
    <dbReference type="NCBI Taxonomy" id="706570"/>
    <lineage>
        <taxon>Bacteria</taxon>
        <taxon>Pseudomonadati</taxon>
        <taxon>Pseudomonadota</taxon>
        <taxon>Gammaproteobacteria</taxon>
        <taxon>Pseudomonadales</taxon>
        <taxon>Pseudomonadaceae</taxon>
        <taxon>Pseudomonas</taxon>
    </lineage>
</organism>
<dbReference type="GO" id="GO:0022904">
    <property type="term" value="P:respiratory electron transport chain"/>
    <property type="evidence" value="ECO:0007669"/>
    <property type="project" value="InterPro"/>
</dbReference>
<dbReference type="Gene3D" id="1.20.950.20">
    <property type="entry name" value="Transmembrane di-heme cytochromes, Chain C"/>
    <property type="match status" value="1"/>
</dbReference>